<proteinExistence type="predicted"/>
<evidence type="ECO:0000256" key="1">
    <source>
        <dbReference type="SAM" id="MobiDB-lite"/>
    </source>
</evidence>
<dbReference type="EMBL" id="PEJG01000029">
    <property type="protein sequence ID" value="PIH09179.1"/>
    <property type="molecule type" value="Genomic_DNA"/>
</dbReference>
<feature type="region of interest" description="Disordered" evidence="1">
    <location>
        <begin position="298"/>
        <end position="319"/>
    </location>
</feature>
<accession>A0AAE5QW00</accession>
<feature type="compositionally biased region" description="Basic and acidic residues" evidence="1">
    <location>
        <begin position="173"/>
        <end position="188"/>
    </location>
</feature>
<feature type="compositionally biased region" description="Basic and acidic residues" evidence="1">
    <location>
        <begin position="298"/>
        <end position="312"/>
    </location>
</feature>
<evidence type="ECO:0000259" key="2">
    <source>
        <dbReference type="Pfam" id="PF03432"/>
    </source>
</evidence>
<evidence type="ECO:0000313" key="3">
    <source>
        <dbReference type="EMBL" id="PIH09179.1"/>
    </source>
</evidence>
<dbReference type="Proteomes" id="UP000228502">
    <property type="component" value="Unassembled WGS sequence"/>
</dbReference>
<gene>
    <name evidence="3" type="ORF">CTJ08_12370</name>
</gene>
<dbReference type="InterPro" id="IPR005094">
    <property type="entry name" value="Endonuclease_MobA/VirD2"/>
</dbReference>
<evidence type="ECO:0000313" key="4">
    <source>
        <dbReference type="Proteomes" id="UP000228502"/>
    </source>
</evidence>
<feature type="domain" description="MobA/VirD2-like nuclease" evidence="2">
    <location>
        <begin position="26"/>
        <end position="168"/>
    </location>
</feature>
<name>A0AAE5QW00_STAEP</name>
<dbReference type="AlphaFoldDB" id="A0AAE5QW00"/>
<reference evidence="3 4" key="1">
    <citation type="submission" date="2017-10" db="EMBL/GenBank/DDBJ databases">
        <title>genome sequences of Staph epi in chlorhexidine trial.</title>
        <authorList>
            <person name="Greninger A.L."/>
            <person name="Addetia A."/>
            <person name="Qin X."/>
            <person name="Zerr D."/>
        </authorList>
    </citation>
    <scope>NUCLEOTIDE SEQUENCE [LARGE SCALE GENOMIC DNA]</scope>
    <source>
        <strain evidence="3 4">SCH-17</strain>
    </source>
</reference>
<protein>
    <recommendedName>
        <fullName evidence="2">MobA/VirD2-like nuclease domain-containing protein</fullName>
    </recommendedName>
</protein>
<comment type="caution">
    <text evidence="3">The sequence shown here is derived from an EMBL/GenBank/DDBJ whole genome shotgun (WGS) entry which is preliminary data.</text>
</comment>
<feature type="non-terminal residue" evidence="3">
    <location>
        <position position="319"/>
    </location>
</feature>
<dbReference type="RefSeq" id="WP_099811957.1">
    <property type="nucleotide sequence ID" value="NZ_PEJG01000029.1"/>
</dbReference>
<dbReference type="Pfam" id="PF03432">
    <property type="entry name" value="Relaxase"/>
    <property type="match status" value="1"/>
</dbReference>
<feature type="region of interest" description="Disordered" evidence="1">
    <location>
        <begin position="173"/>
        <end position="194"/>
    </location>
</feature>
<sequence length="319" mass="36316">MPTLQVSRTYNIQKSIDYVTSEKAHYNHEQTKGKRVQWASGVNVPITNKTAFMSKMHMREVQKEYGKDKGYVQGYSIIQGFGADEIDPKGGVDSRNKAHDLGLQFAQQVYGENNQAIVVTQCDGKSGLWHNHIISNAVGLDGKSQRGNMTKWTQLAKINDEIALENGLTPLDKDNWQKNKDRKRDAKAKGQYQTPIEKRMRKNGVVLAKDEVIEQIRIARDEPAVQNIDDFKQLLHEEYNIDVLEARAKDGENLRYSYEYTNKKGLTNTKVSRASTLAGEEFQLTPLTKEIEKKVALQQAEKEKDPGLREYGLDIEEEL</sequence>
<organism evidence="3 4">
    <name type="scientific">Staphylococcus epidermidis</name>
    <dbReference type="NCBI Taxonomy" id="1282"/>
    <lineage>
        <taxon>Bacteria</taxon>
        <taxon>Bacillati</taxon>
        <taxon>Bacillota</taxon>
        <taxon>Bacilli</taxon>
        <taxon>Bacillales</taxon>
        <taxon>Staphylococcaceae</taxon>
        <taxon>Staphylococcus</taxon>
    </lineage>
</organism>